<feature type="compositionally biased region" description="Acidic residues" evidence="6">
    <location>
        <begin position="889"/>
        <end position="900"/>
    </location>
</feature>
<dbReference type="GO" id="GO:0006289">
    <property type="term" value="P:nucleotide-excision repair"/>
    <property type="evidence" value="ECO:0007669"/>
    <property type="project" value="InterPro"/>
</dbReference>
<evidence type="ECO:0000259" key="7">
    <source>
        <dbReference type="SMART" id="SM01030"/>
    </source>
</evidence>
<dbReference type="PANTHER" id="PTHR12135:SF0">
    <property type="entry name" value="DNA REPAIR PROTEIN COMPLEMENTING XP-C CELLS"/>
    <property type="match status" value="1"/>
</dbReference>
<evidence type="ECO:0000256" key="4">
    <source>
        <dbReference type="ARBA" id="ARBA00023204"/>
    </source>
</evidence>
<evidence type="ECO:0000256" key="2">
    <source>
        <dbReference type="ARBA" id="ARBA00009525"/>
    </source>
</evidence>
<dbReference type="SMART" id="SM01031">
    <property type="entry name" value="BHD_2"/>
    <property type="match status" value="1"/>
</dbReference>
<dbReference type="AlphaFoldDB" id="A0A9P4M5N9"/>
<dbReference type="Pfam" id="PF10403">
    <property type="entry name" value="BHD_1"/>
    <property type="match status" value="1"/>
</dbReference>
<evidence type="ECO:0000256" key="1">
    <source>
        <dbReference type="ARBA" id="ARBA00004123"/>
    </source>
</evidence>
<keyword evidence="5" id="KW-0539">Nucleus</keyword>
<comment type="caution">
    <text evidence="10">The sequence shown here is derived from an EMBL/GenBank/DDBJ whole genome shotgun (WGS) entry which is preliminary data.</text>
</comment>
<evidence type="ECO:0000313" key="11">
    <source>
        <dbReference type="Proteomes" id="UP000799772"/>
    </source>
</evidence>
<evidence type="ECO:0000256" key="3">
    <source>
        <dbReference type="ARBA" id="ARBA00022763"/>
    </source>
</evidence>
<dbReference type="SMART" id="SM01032">
    <property type="entry name" value="BHD_3"/>
    <property type="match status" value="1"/>
</dbReference>
<keyword evidence="4" id="KW-0234">DNA repair</keyword>
<reference evidence="10" key="1">
    <citation type="journal article" date="2020" name="Stud. Mycol.">
        <title>101 Dothideomycetes genomes: a test case for predicting lifestyles and emergence of pathogens.</title>
        <authorList>
            <person name="Haridas S."/>
            <person name="Albert R."/>
            <person name="Binder M."/>
            <person name="Bloem J."/>
            <person name="Labutti K."/>
            <person name="Salamov A."/>
            <person name="Andreopoulos B."/>
            <person name="Baker S."/>
            <person name="Barry K."/>
            <person name="Bills G."/>
            <person name="Bluhm B."/>
            <person name="Cannon C."/>
            <person name="Castanera R."/>
            <person name="Culley D."/>
            <person name="Daum C."/>
            <person name="Ezra D."/>
            <person name="Gonzalez J."/>
            <person name="Henrissat B."/>
            <person name="Kuo A."/>
            <person name="Liang C."/>
            <person name="Lipzen A."/>
            <person name="Lutzoni F."/>
            <person name="Magnuson J."/>
            <person name="Mondo S."/>
            <person name="Nolan M."/>
            <person name="Ohm R."/>
            <person name="Pangilinan J."/>
            <person name="Park H.-J."/>
            <person name="Ramirez L."/>
            <person name="Alfaro M."/>
            <person name="Sun H."/>
            <person name="Tritt A."/>
            <person name="Yoshinaga Y."/>
            <person name="Zwiers L.-H."/>
            <person name="Turgeon B."/>
            <person name="Goodwin S."/>
            <person name="Spatafora J."/>
            <person name="Crous P."/>
            <person name="Grigoriev I."/>
        </authorList>
    </citation>
    <scope>NUCLEOTIDE SEQUENCE</scope>
    <source>
        <strain evidence="10">CBS 133067</strain>
    </source>
</reference>
<dbReference type="SUPFAM" id="SSF54001">
    <property type="entry name" value="Cysteine proteinases"/>
    <property type="match status" value="1"/>
</dbReference>
<dbReference type="InterPro" id="IPR042488">
    <property type="entry name" value="Rad4_BHD3_sf"/>
</dbReference>
<proteinExistence type="inferred from homology"/>
<feature type="domain" description="Rad4 beta-hairpin" evidence="8">
    <location>
        <begin position="567"/>
        <end position="627"/>
    </location>
</feature>
<feature type="compositionally biased region" description="Basic and acidic residues" evidence="6">
    <location>
        <begin position="22"/>
        <end position="38"/>
    </location>
</feature>
<evidence type="ECO:0000256" key="6">
    <source>
        <dbReference type="SAM" id="MobiDB-lite"/>
    </source>
</evidence>
<dbReference type="InterPro" id="IPR038765">
    <property type="entry name" value="Papain-like_cys_pep_sf"/>
</dbReference>
<protein>
    <submittedName>
        <fullName evidence="10">Rad4-domain-containing protein</fullName>
    </submittedName>
</protein>
<feature type="domain" description="Rad4 beta-hairpin" evidence="9">
    <location>
        <begin position="634"/>
        <end position="708"/>
    </location>
</feature>
<dbReference type="GO" id="GO:0071942">
    <property type="term" value="C:XPC complex"/>
    <property type="evidence" value="ECO:0007669"/>
    <property type="project" value="TreeGrafter"/>
</dbReference>
<dbReference type="Gene3D" id="2.20.20.110">
    <property type="entry name" value="Rad4, beta-hairpin domain BHD1"/>
    <property type="match status" value="1"/>
</dbReference>
<dbReference type="InterPro" id="IPR018325">
    <property type="entry name" value="Rad4/PNGase_transGLS-fold"/>
</dbReference>
<dbReference type="Pfam" id="PF03835">
    <property type="entry name" value="Rad4"/>
    <property type="match status" value="1"/>
</dbReference>
<dbReference type="EMBL" id="ML978127">
    <property type="protein sequence ID" value="KAF2098308.1"/>
    <property type="molecule type" value="Genomic_DNA"/>
</dbReference>
<dbReference type="GO" id="GO:0006298">
    <property type="term" value="P:mismatch repair"/>
    <property type="evidence" value="ECO:0007669"/>
    <property type="project" value="TreeGrafter"/>
</dbReference>
<dbReference type="InterPro" id="IPR018326">
    <property type="entry name" value="Rad4_beta-hairpin_dom1"/>
</dbReference>
<dbReference type="InterPro" id="IPR018327">
    <property type="entry name" value="BHD_2"/>
</dbReference>
<feature type="region of interest" description="Disordered" evidence="6">
    <location>
        <begin position="748"/>
        <end position="900"/>
    </location>
</feature>
<dbReference type="InterPro" id="IPR036985">
    <property type="entry name" value="Transglutaminase-like_sf"/>
</dbReference>
<comment type="similarity">
    <text evidence="2">Belongs to the XPC family.</text>
</comment>
<feature type="region of interest" description="Disordered" evidence="6">
    <location>
        <begin position="584"/>
        <end position="603"/>
    </location>
</feature>
<dbReference type="GO" id="GO:0003697">
    <property type="term" value="F:single-stranded DNA binding"/>
    <property type="evidence" value="ECO:0007669"/>
    <property type="project" value="TreeGrafter"/>
</dbReference>
<dbReference type="InterPro" id="IPR018328">
    <property type="entry name" value="Rad4_beta-hairpin_dom3"/>
</dbReference>
<feature type="region of interest" description="Disordered" evidence="6">
    <location>
        <begin position="1"/>
        <end position="83"/>
    </location>
</feature>
<dbReference type="Pfam" id="PF10404">
    <property type="entry name" value="BHD_2"/>
    <property type="match status" value="1"/>
</dbReference>
<evidence type="ECO:0000259" key="9">
    <source>
        <dbReference type="SMART" id="SM01032"/>
    </source>
</evidence>
<dbReference type="Proteomes" id="UP000799772">
    <property type="component" value="Unassembled WGS sequence"/>
</dbReference>
<dbReference type="GO" id="GO:0003684">
    <property type="term" value="F:damaged DNA binding"/>
    <property type="evidence" value="ECO:0007669"/>
    <property type="project" value="InterPro"/>
</dbReference>
<keyword evidence="11" id="KW-1185">Reference proteome</keyword>
<feature type="compositionally biased region" description="Basic and acidic residues" evidence="6">
    <location>
        <begin position="834"/>
        <end position="848"/>
    </location>
</feature>
<dbReference type="Pfam" id="PF10405">
    <property type="entry name" value="BHD_3"/>
    <property type="match status" value="1"/>
</dbReference>
<feature type="region of interest" description="Disordered" evidence="6">
    <location>
        <begin position="310"/>
        <end position="360"/>
    </location>
</feature>
<dbReference type="PANTHER" id="PTHR12135">
    <property type="entry name" value="DNA REPAIR PROTEIN XP-C / RAD4"/>
    <property type="match status" value="1"/>
</dbReference>
<keyword evidence="3" id="KW-0227">DNA damage</keyword>
<dbReference type="GO" id="GO:0000111">
    <property type="term" value="C:nucleotide-excision repair factor 2 complex"/>
    <property type="evidence" value="ECO:0007669"/>
    <property type="project" value="TreeGrafter"/>
</dbReference>
<dbReference type="GO" id="GO:0005737">
    <property type="term" value="C:cytoplasm"/>
    <property type="evidence" value="ECO:0007669"/>
    <property type="project" value="TreeGrafter"/>
</dbReference>
<feature type="domain" description="Rad4 beta-hairpin" evidence="7">
    <location>
        <begin position="507"/>
        <end position="565"/>
    </location>
</feature>
<accession>A0A9P4M5N9</accession>
<evidence type="ECO:0000259" key="8">
    <source>
        <dbReference type="SMART" id="SM01031"/>
    </source>
</evidence>
<dbReference type="OrthoDB" id="300780at2759"/>
<dbReference type="SMART" id="SM01030">
    <property type="entry name" value="BHD_1"/>
    <property type="match status" value="1"/>
</dbReference>
<dbReference type="Gene3D" id="3.90.260.10">
    <property type="entry name" value="Transglutaminase-like"/>
    <property type="match status" value="1"/>
</dbReference>
<dbReference type="InterPro" id="IPR004583">
    <property type="entry name" value="DNA_repair_Rad4"/>
</dbReference>
<evidence type="ECO:0000313" key="10">
    <source>
        <dbReference type="EMBL" id="KAF2098308.1"/>
    </source>
</evidence>
<sequence length="900" mass="99501">MAPSRKARSGVTGSARSRKKANANDHGDDVPEVFRELLIEAESSGTDVQFEDRPSKRRRVGERPPREMLTAATQHDADVDLAEDPSGFETTQAATLDSDESEESNFEWEDVGIGGGNDASNDTAAPAGVSVVLNGKETSSRRISTPRKRTVTSAERNMRLDVHKMYICCLLYHVSLRNSFCNDHMAQATLQKLLSARVRGMLKPDPNFTQTRKAALFLDGLNAITEIWKMKFSITHYGIQRPHWMAVPSLFKLPEQVEISFDRSDFRETAKSLQGSADVGAQLLCALLRSAGVAARLVCSLQPLAFAAAGASTTPQKEAPKKATVYADLSDRGDSTASDAPVETSIDQNQAGSPVVPRRITRIGQSRITTGISRDLGRPPPEVARMRRVPRPPYPIYWVEAFNEAQQKWIPVDLTATMTVGKPSKLEPPFNDPVNYMSYVIAFEDDGAAKDVTRRYAKAYNAKTRKLRVESTDGGERWLRKAMKLFRRRISLDRDQVEDAELARKEAVEGMPRNVQDFKNHPYYVLERHLRHNEVLHPRHEVGKVNAGTAASGKLEAVYRRKDVHIVRSSDKWYRLGREVKPGEQPLKHAKPRKNRNISPTLDEFGEEDDAGVGLYAVFQTELYIPPSVVRGRVPRNAYGNLDVYVPSMVPPGGVHIPSPDAVKAARLVGVDYAEAVTGFKFQGRQGTAIVQGVVVAAEYQEAVEAVIQGFQDARDTALEKKRSAEALRMWRRFMVGLRIIERMQEYRQNEEEEPDDHLRNPAVQPDHDLGGGFIPEADVAAPYNPFDDESPGGGFSPDDGSVVAEPVFKTLNQGSPASAKGRDSHSIQGEQMAESKIEEAEVRAESDEKPDDGLVMEAAFDGASEIPVGKGGRSPSENDDTGSLIDHDPDDEDAEADWI</sequence>
<organism evidence="10 11">
    <name type="scientific">Rhizodiscina lignyota</name>
    <dbReference type="NCBI Taxonomy" id="1504668"/>
    <lineage>
        <taxon>Eukaryota</taxon>
        <taxon>Fungi</taxon>
        <taxon>Dikarya</taxon>
        <taxon>Ascomycota</taxon>
        <taxon>Pezizomycotina</taxon>
        <taxon>Dothideomycetes</taxon>
        <taxon>Pleosporomycetidae</taxon>
        <taxon>Aulographales</taxon>
        <taxon>Rhizodiscinaceae</taxon>
        <taxon>Rhizodiscina</taxon>
    </lineage>
</organism>
<comment type="subcellular location">
    <subcellularLocation>
        <location evidence="1">Nucleus</location>
    </subcellularLocation>
</comment>
<name>A0A9P4M5N9_9PEZI</name>
<dbReference type="Gene3D" id="3.30.70.2460">
    <property type="entry name" value="Rad4, beta-hairpin domain BHD3"/>
    <property type="match status" value="1"/>
</dbReference>
<dbReference type="Gene3D" id="3.30.60.290">
    <property type="entry name" value="Rad4, beta-hairpin domain BHD2"/>
    <property type="match status" value="1"/>
</dbReference>
<gene>
    <name evidence="10" type="ORF">NA57DRAFT_40331</name>
</gene>
<evidence type="ECO:0000256" key="5">
    <source>
        <dbReference type="ARBA" id="ARBA00023242"/>
    </source>
</evidence>